<evidence type="ECO:0000256" key="1">
    <source>
        <dbReference type="ARBA" id="ARBA00004417"/>
    </source>
</evidence>
<dbReference type="InterPro" id="IPR003439">
    <property type="entry name" value="ABC_transporter-like_ATP-bd"/>
</dbReference>
<comment type="caution">
    <text evidence="11">The sequence shown here is derived from an EMBL/GenBank/DDBJ whole genome shotgun (WGS) entry which is preliminary data.</text>
</comment>
<dbReference type="InterPro" id="IPR050388">
    <property type="entry name" value="ABC_Ni/Peptide_Import"/>
</dbReference>
<protein>
    <recommendedName>
        <fullName evidence="8">ABC-type dipeptide transporter</fullName>
        <ecNumber evidence="8">7.4.2.9</ecNumber>
    </recommendedName>
</protein>
<dbReference type="CDD" id="cd03257">
    <property type="entry name" value="ABC_NikE_OppD_transporters"/>
    <property type="match status" value="1"/>
</dbReference>
<dbReference type="SUPFAM" id="SSF52540">
    <property type="entry name" value="P-loop containing nucleoside triphosphate hydrolases"/>
    <property type="match status" value="1"/>
</dbReference>
<evidence type="ECO:0000313" key="12">
    <source>
        <dbReference type="Proteomes" id="UP000838672"/>
    </source>
</evidence>
<evidence type="ECO:0000256" key="7">
    <source>
        <dbReference type="ARBA" id="ARBA00023136"/>
    </source>
</evidence>
<evidence type="ECO:0000256" key="2">
    <source>
        <dbReference type="ARBA" id="ARBA00005417"/>
    </source>
</evidence>
<keyword evidence="3" id="KW-0813">Transport</keyword>
<sequence>MSDVILAVKSLTTQFQTEQGLLTVVDDLSFELRAGETLGIVGESGCGKSVTAMSILGLLPQPYGRVSGGEILFQGQDLLKASAQQRYQLRGNRIAMIFQDPMTALNPVQTIGQQLAEVFELHRSDVAKPKVKAASIALLEKVGITEPAARLLVYPHQLSGGMRQRVMIAMALACRPDILIADEPTTALDVTIQAQILELIQSLQQETGMAVIFITHDLGVVAEMCDQVLVMPAKRWNKPMSLPCLIFRVILIPKDCMRQCHQYRKLQRANC</sequence>
<evidence type="ECO:0000313" key="11">
    <source>
        <dbReference type="EMBL" id="CAH0536272.1"/>
    </source>
</evidence>
<evidence type="ECO:0000256" key="4">
    <source>
        <dbReference type="ARBA" id="ARBA00022475"/>
    </source>
</evidence>
<keyword evidence="4" id="KW-1003">Cell membrane</keyword>
<keyword evidence="7" id="KW-0472">Membrane</keyword>
<dbReference type="Proteomes" id="UP000838672">
    <property type="component" value="Unassembled WGS sequence"/>
</dbReference>
<comment type="subcellular location">
    <subcellularLocation>
        <location evidence="1">Cell inner membrane</location>
        <topology evidence="1">Peripheral membrane protein</topology>
    </subcellularLocation>
</comment>
<keyword evidence="12" id="KW-1185">Reference proteome</keyword>
<evidence type="ECO:0000256" key="3">
    <source>
        <dbReference type="ARBA" id="ARBA00022448"/>
    </source>
</evidence>
<dbReference type="PANTHER" id="PTHR43297:SF2">
    <property type="entry name" value="DIPEPTIDE TRANSPORT ATP-BINDING PROTEIN DPPD"/>
    <property type="match status" value="1"/>
</dbReference>
<dbReference type="EC" id="7.4.2.9" evidence="8"/>
<comment type="catalytic activity">
    <reaction evidence="9">
        <text>a dipeptide(out) + ATP + H2O = a dipeptide(in) + ADP + phosphate + H(+)</text>
        <dbReference type="Rhea" id="RHEA:23120"/>
        <dbReference type="ChEBI" id="CHEBI:15377"/>
        <dbReference type="ChEBI" id="CHEBI:15378"/>
        <dbReference type="ChEBI" id="CHEBI:30616"/>
        <dbReference type="ChEBI" id="CHEBI:43474"/>
        <dbReference type="ChEBI" id="CHEBI:90799"/>
        <dbReference type="ChEBI" id="CHEBI:456216"/>
        <dbReference type="EC" id="7.4.2.9"/>
    </reaction>
</comment>
<accession>A0ABN8E1U9</accession>
<gene>
    <name evidence="11" type="primary">oppD_4</name>
    <name evidence="11" type="ORF">VST7929_03293</name>
</gene>
<dbReference type="PANTHER" id="PTHR43297">
    <property type="entry name" value="OLIGOPEPTIDE TRANSPORT ATP-BINDING PROTEIN APPD"/>
    <property type="match status" value="1"/>
</dbReference>
<dbReference type="EMBL" id="CAKLDI010000003">
    <property type="protein sequence ID" value="CAH0536272.1"/>
    <property type="molecule type" value="Genomic_DNA"/>
</dbReference>
<evidence type="ECO:0000256" key="9">
    <source>
        <dbReference type="ARBA" id="ARBA00047356"/>
    </source>
</evidence>
<dbReference type="PROSITE" id="PS50893">
    <property type="entry name" value="ABC_TRANSPORTER_2"/>
    <property type="match status" value="1"/>
</dbReference>
<dbReference type="PROSITE" id="PS00211">
    <property type="entry name" value="ABC_TRANSPORTER_1"/>
    <property type="match status" value="1"/>
</dbReference>
<feature type="domain" description="ABC transporter" evidence="10">
    <location>
        <begin position="6"/>
        <end position="258"/>
    </location>
</feature>
<reference evidence="11" key="1">
    <citation type="submission" date="2021-11" db="EMBL/GenBank/DDBJ databases">
        <authorList>
            <person name="Rodrigo-Torres L."/>
            <person name="Arahal R. D."/>
            <person name="Lucena T."/>
        </authorList>
    </citation>
    <scope>NUCLEOTIDE SEQUENCE</scope>
    <source>
        <strain evidence="11">CECT 7929</strain>
    </source>
</reference>
<comment type="similarity">
    <text evidence="2">Belongs to the ABC transporter superfamily.</text>
</comment>
<dbReference type="SMART" id="SM00382">
    <property type="entry name" value="AAA"/>
    <property type="match status" value="1"/>
</dbReference>
<dbReference type="Pfam" id="PF00005">
    <property type="entry name" value="ABC_tran"/>
    <property type="match status" value="1"/>
</dbReference>
<dbReference type="InterPro" id="IPR027417">
    <property type="entry name" value="P-loop_NTPase"/>
</dbReference>
<keyword evidence="6 11" id="KW-0067">ATP-binding</keyword>
<dbReference type="GO" id="GO:0005524">
    <property type="term" value="F:ATP binding"/>
    <property type="evidence" value="ECO:0007669"/>
    <property type="project" value="UniProtKB-KW"/>
</dbReference>
<dbReference type="Gene3D" id="3.40.50.300">
    <property type="entry name" value="P-loop containing nucleotide triphosphate hydrolases"/>
    <property type="match status" value="1"/>
</dbReference>
<dbReference type="InterPro" id="IPR017871">
    <property type="entry name" value="ABC_transporter-like_CS"/>
</dbReference>
<dbReference type="InterPro" id="IPR003593">
    <property type="entry name" value="AAA+_ATPase"/>
</dbReference>
<evidence type="ECO:0000256" key="6">
    <source>
        <dbReference type="ARBA" id="ARBA00022840"/>
    </source>
</evidence>
<organism evidence="11 12">
    <name type="scientific">Vibrio stylophorae</name>
    <dbReference type="NCBI Taxonomy" id="659351"/>
    <lineage>
        <taxon>Bacteria</taxon>
        <taxon>Pseudomonadati</taxon>
        <taxon>Pseudomonadota</taxon>
        <taxon>Gammaproteobacteria</taxon>
        <taxon>Vibrionales</taxon>
        <taxon>Vibrionaceae</taxon>
        <taxon>Vibrio</taxon>
    </lineage>
</organism>
<name>A0ABN8E1U9_9VIBR</name>
<proteinExistence type="inferred from homology"/>
<evidence type="ECO:0000256" key="8">
    <source>
        <dbReference type="ARBA" id="ARBA00038852"/>
    </source>
</evidence>
<evidence type="ECO:0000256" key="5">
    <source>
        <dbReference type="ARBA" id="ARBA00022741"/>
    </source>
</evidence>
<evidence type="ECO:0000259" key="10">
    <source>
        <dbReference type="PROSITE" id="PS50893"/>
    </source>
</evidence>
<keyword evidence="5" id="KW-0547">Nucleotide-binding</keyword>